<gene>
    <name evidence="2" type="ORF">PVAP13_4NG330100</name>
</gene>
<reference evidence="2" key="1">
    <citation type="submission" date="2020-05" db="EMBL/GenBank/DDBJ databases">
        <title>WGS assembly of Panicum virgatum.</title>
        <authorList>
            <person name="Lovell J.T."/>
            <person name="Jenkins J."/>
            <person name="Shu S."/>
            <person name="Juenger T.E."/>
            <person name="Schmutz J."/>
        </authorList>
    </citation>
    <scope>NUCLEOTIDE SEQUENCE</scope>
    <source>
        <strain evidence="2">AP13</strain>
    </source>
</reference>
<dbReference type="Proteomes" id="UP000823388">
    <property type="component" value="Chromosome 4N"/>
</dbReference>
<evidence type="ECO:0000313" key="3">
    <source>
        <dbReference type="Proteomes" id="UP000823388"/>
    </source>
</evidence>
<proteinExistence type="predicted"/>
<comment type="caution">
    <text evidence="2">The sequence shown here is derived from an EMBL/GenBank/DDBJ whole genome shotgun (WGS) entry which is preliminary data.</text>
</comment>
<evidence type="ECO:0000313" key="2">
    <source>
        <dbReference type="EMBL" id="KAG2608586.1"/>
    </source>
</evidence>
<dbReference type="EMBL" id="CM029044">
    <property type="protein sequence ID" value="KAG2608586.1"/>
    <property type="molecule type" value="Genomic_DNA"/>
</dbReference>
<evidence type="ECO:0000256" key="1">
    <source>
        <dbReference type="SAM" id="MobiDB-lite"/>
    </source>
</evidence>
<dbReference type="AlphaFoldDB" id="A0A8T0TIQ3"/>
<feature type="region of interest" description="Disordered" evidence="1">
    <location>
        <begin position="73"/>
        <end position="118"/>
    </location>
</feature>
<name>A0A8T0TIQ3_PANVG</name>
<organism evidence="2 3">
    <name type="scientific">Panicum virgatum</name>
    <name type="common">Blackwell switchgrass</name>
    <dbReference type="NCBI Taxonomy" id="38727"/>
    <lineage>
        <taxon>Eukaryota</taxon>
        <taxon>Viridiplantae</taxon>
        <taxon>Streptophyta</taxon>
        <taxon>Embryophyta</taxon>
        <taxon>Tracheophyta</taxon>
        <taxon>Spermatophyta</taxon>
        <taxon>Magnoliopsida</taxon>
        <taxon>Liliopsida</taxon>
        <taxon>Poales</taxon>
        <taxon>Poaceae</taxon>
        <taxon>PACMAD clade</taxon>
        <taxon>Panicoideae</taxon>
        <taxon>Panicodae</taxon>
        <taxon>Paniceae</taxon>
        <taxon>Panicinae</taxon>
        <taxon>Panicum</taxon>
        <taxon>Panicum sect. Hiantes</taxon>
    </lineage>
</organism>
<accession>A0A8T0TIQ3</accession>
<protein>
    <submittedName>
        <fullName evidence="2">Uncharacterized protein</fullName>
    </submittedName>
</protein>
<keyword evidence="3" id="KW-1185">Reference proteome</keyword>
<sequence length="176" mass="19869">MRPCPFAPTSAAAGPACLDPRLHLLAPSSPYSRAFGTRSREAPLHVRVGPRCSTRHRPHRPRLRNLVTMASSTCTGCRRPSSGHPEDPYRRRAPSTRPTSPPPLPHADLHRPSSRVKRNRRHGLLLHRDKQHRRLQLFFLGSVSCRRMPPPIRSMVTTARLVPFSVASRRNAVREL</sequence>